<dbReference type="InterPro" id="IPR007373">
    <property type="entry name" value="Thiamin_PyroPKinase_B1-bd"/>
</dbReference>
<organism evidence="7 8">
    <name type="scientific">Apilactobacillus kunkeei</name>
    <dbReference type="NCBI Taxonomy" id="148814"/>
    <lineage>
        <taxon>Bacteria</taxon>
        <taxon>Bacillati</taxon>
        <taxon>Bacillota</taxon>
        <taxon>Bacilli</taxon>
        <taxon>Lactobacillales</taxon>
        <taxon>Lactobacillaceae</taxon>
        <taxon>Apilactobacillus</taxon>
    </lineage>
</organism>
<dbReference type="InterPro" id="IPR006282">
    <property type="entry name" value="Thi_PPkinase"/>
</dbReference>
<evidence type="ECO:0000313" key="8">
    <source>
        <dbReference type="Proteomes" id="UP000037778"/>
    </source>
</evidence>
<dbReference type="InterPro" id="IPR053149">
    <property type="entry name" value="TPK"/>
</dbReference>
<dbReference type="CDD" id="cd07995">
    <property type="entry name" value="TPK"/>
    <property type="match status" value="1"/>
</dbReference>
<dbReference type="Pfam" id="PF04263">
    <property type="entry name" value="TPK_catalytic"/>
    <property type="match status" value="1"/>
</dbReference>
<dbReference type="PANTHER" id="PTHR41299:SF1">
    <property type="entry name" value="THIAMINE PYROPHOSPHOKINASE"/>
    <property type="match status" value="1"/>
</dbReference>
<dbReference type="GO" id="GO:0009229">
    <property type="term" value="P:thiamine diphosphate biosynthetic process"/>
    <property type="evidence" value="ECO:0007669"/>
    <property type="project" value="InterPro"/>
</dbReference>
<dbReference type="InterPro" id="IPR036759">
    <property type="entry name" value="TPK_catalytic_sf"/>
</dbReference>
<dbReference type="Proteomes" id="UP000037778">
    <property type="component" value="Unassembled WGS sequence"/>
</dbReference>
<dbReference type="RefSeq" id="WP_053791761.1">
    <property type="nucleotide sequence ID" value="NZ_JXCY01000006.1"/>
</dbReference>
<evidence type="ECO:0000256" key="3">
    <source>
        <dbReference type="ARBA" id="ARBA00022777"/>
    </source>
</evidence>
<keyword evidence="2" id="KW-0547">Nucleotide-binding</keyword>
<dbReference type="EC" id="2.7.6.2" evidence="5"/>
<dbReference type="GO" id="GO:0006772">
    <property type="term" value="P:thiamine metabolic process"/>
    <property type="evidence" value="ECO:0007669"/>
    <property type="project" value="UniProtKB-UniRule"/>
</dbReference>
<dbReference type="InterPro" id="IPR007371">
    <property type="entry name" value="TPK_catalytic"/>
</dbReference>
<evidence type="ECO:0000256" key="2">
    <source>
        <dbReference type="ARBA" id="ARBA00022741"/>
    </source>
</evidence>
<evidence type="ECO:0000259" key="6">
    <source>
        <dbReference type="SMART" id="SM00983"/>
    </source>
</evidence>
<evidence type="ECO:0000256" key="4">
    <source>
        <dbReference type="ARBA" id="ARBA00022840"/>
    </source>
</evidence>
<sequence length="215" mass="24478">MKTINLLVGGPTDLWPDSLRQGEIDGDWIGVDRGNVWLVQMGIKPLISIGDFDSMDQTEFEIISNNVSDIRTYNPDKDYTDTQLALKIASDELKADVINIFGATGGRIDHFISNYLLATEPKFRDIVEKIRIIDKQNVIQYFTPGEHEITKIDMMHYLAFIPMNAMHLSIYDAVYTLDNYYVERPFAYSSNQFDGDACHFDFDDGVLCVIQSKDA</sequence>
<evidence type="ECO:0000256" key="1">
    <source>
        <dbReference type="ARBA" id="ARBA00022679"/>
    </source>
</evidence>
<proteinExistence type="predicted"/>
<dbReference type="PATRIC" id="fig|148814.8.peg.704"/>
<name>A0A0M9DCR7_9LACO</name>
<feature type="domain" description="Thiamin pyrophosphokinase thiamin-binding" evidence="6">
    <location>
        <begin position="145"/>
        <end position="207"/>
    </location>
</feature>
<dbReference type="NCBIfam" id="TIGR01378">
    <property type="entry name" value="thi_PPkinase"/>
    <property type="match status" value="1"/>
</dbReference>
<keyword evidence="4" id="KW-0067">ATP-binding</keyword>
<comment type="caution">
    <text evidence="7">The sequence shown here is derived from an EMBL/GenBank/DDBJ whole genome shotgun (WGS) entry which is preliminary data.</text>
</comment>
<dbReference type="GO" id="GO:0030975">
    <property type="term" value="F:thiamine binding"/>
    <property type="evidence" value="ECO:0007669"/>
    <property type="project" value="InterPro"/>
</dbReference>
<dbReference type="GO" id="GO:0016301">
    <property type="term" value="F:kinase activity"/>
    <property type="evidence" value="ECO:0007669"/>
    <property type="project" value="UniProtKB-KW"/>
</dbReference>
<dbReference type="PANTHER" id="PTHR41299">
    <property type="entry name" value="THIAMINE PYROPHOSPHOKINASE"/>
    <property type="match status" value="1"/>
</dbReference>
<evidence type="ECO:0000256" key="5">
    <source>
        <dbReference type="NCBIfam" id="TIGR01378"/>
    </source>
</evidence>
<dbReference type="EMBL" id="JXCY01000006">
    <property type="protein sequence ID" value="KOY76208.1"/>
    <property type="molecule type" value="Genomic_DNA"/>
</dbReference>
<keyword evidence="3 7" id="KW-0418">Kinase</keyword>
<dbReference type="Gene3D" id="3.40.50.10240">
    <property type="entry name" value="Thiamin pyrophosphokinase, catalytic domain"/>
    <property type="match status" value="1"/>
</dbReference>
<dbReference type="AlphaFoldDB" id="A0A0M9DCR7"/>
<keyword evidence="8" id="KW-1185">Reference proteome</keyword>
<dbReference type="GO" id="GO:0005524">
    <property type="term" value="F:ATP binding"/>
    <property type="evidence" value="ECO:0007669"/>
    <property type="project" value="UniProtKB-KW"/>
</dbReference>
<dbReference type="SUPFAM" id="SSF63999">
    <property type="entry name" value="Thiamin pyrophosphokinase, catalytic domain"/>
    <property type="match status" value="1"/>
</dbReference>
<evidence type="ECO:0000313" key="7">
    <source>
        <dbReference type="EMBL" id="KOY76208.1"/>
    </source>
</evidence>
<keyword evidence="1" id="KW-0808">Transferase</keyword>
<accession>A0A0M9DCR7</accession>
<dbReference type="SMART" id="SM00983">
    <property type="entry name" value="TPK_B1_binding"/>
    <property type="match status" value="1"/>
</dbReference>
<protein>
    <recommendedName>
        <fullName evidence="5">Thiamine diphosphokinase</fullName>
        <ecNumber evidence="5">2.7.6.2</ecNumber>
    </recommendedName>
</protein>
<reference evidence="7 8" key="1">
    <citation type="journal article" date="2015" name="Genome Biol. Evol.">
        <title>Functionally Structured Genomes in Lactobacillus kunkeei Colonizing the Honey Crop and Food Products of Honeybees and Stingless Bees.</title>
        <authorList>
            <person name="Tamarit D."/>
            <person name="Ellegaard K.M."/>
            <person name="Wikander J."/>
            <person name="Olofsson T."/>
            <person name="Vasquez A."/>
            <person name="Andersson S.G."/>
        </authorList>
    </citation>
    <scope>NUCLEOTIDE SEQUENCE [LARGE SCALE GENOMIC DNA]</scope>
    <source>
        <strain evidence="7 8">LAko</strain>
    </source>
</reference>
<dbReference type="GO" id="GO:0004788">
    <property type="term" value="F:thiamine diphosphokinase activity"/>
    <property type="evidence" value="ECO:0007669"/>
    <property type="project" value="UniProtKB-UniRule"/>
</dbReference>
<gene>
    <name evidence="7" type="ORF">RZ71_06570</name>
</gene>